<comment type="caution">
    <text evidence="1">The sequence shown here is derived from an EMBL/GenBank/DDBJ whole genome shotgun (WGS) entry which is preliminary data.</text>
</comment>
<gene>
    <name evidence="1" type="ORF">BDM02DRAFT_3190860</name>
</gene>
<accession>A0ACB6Z3M0</accession>
<reference evidence="1" key="1">
    <citation type="submission" date="2019-10" db="EMBL/GenBank/DDBJ databases">
        <authorList>
            <consortium name="DOE Joint Genome Institute"/>
            <person name="Kuo A."/>
            <person name="Miyauchi S."/>
            <person name="Kiss E."/>
            <person name="Drula E."/>
            <person name="Kohler A."/>
            <person name="Sanchez-Garcia M."/>
            <person name="Andreopoulos B."/>
            <person name="Barry K.W."/>
            <person name="Bonito G."/>
            <person name="Buee M."/>
            <person name="Carver A."/>
            <person name="Chen C."/>
            <person name="Cichocki N."/>
            <person name="Clum A."/>
            <person name="Culley D."/>
            <person name="Crous P.W."/>
            <person name="Fauchery L."/>
            <person name="Girlanda M."/>
            <person name="Hayes R."/>
            <person name="Keri Z."/>
            <person name="Labutti K."/>
            <person name="Lipzen A."/>
            <person name="Lombard V."/>
            <person name="Magnuson J."/>
            <person name="Maillard F."/>
            <person name="Morin E."/>
            <person name="Murat C."/>
            <person name="Nolan M."/>
            <person name="Ohm R."/>
            <person name="Pangilinan J."/>
            <person name="Pereira M."/>
            <person name="Perotto S."/>
            <person name="Peter M."/>
            <person name="Riley R."/>
            <person name="Sitrit Y."/>
            <person name="Stielow B."/>
            <person name="Szollosi G."/>
            <person name="Zifcakova L."/>
            <person name="Stursova M."/>
            <person name="Spatafora J.W."/>
            <person name="Tedersoo L."/>
            <person name="Vaario L.-M."/>
            <person name="Yamada A."/>
            <person name="Yan M."/>
            <person name="Wang P."/>
            <person name="Xu J."/>
            <person name="Bruns T."/>
            <person name="Baldrian P."/>
            <person name="Vilgalys R."/>
            <person name="Henrissat B."/>
            <person name="Grigoriev I.V."/>
            <person name="Hibbett D."/>
            <person name="Nagy L.G."/>
            <person name="Martin F.M."/>
        </authorList>
    </citation>
    <scope>NUCLEOTIDE SEQUENCE</scope>
    <source>
        <strain evidence="1">P2</strain>
    </source>
</reference>
<dbReference type="Proteomes" id="UP000886501">
    <property type="component" value="Unassembled WGS sequence"/>
</dbReference>
<evidence type="ECO:0000313" key="2">
    <source>
        <dbReference type="Proteomes" id="UP000886501"/>
    </source>
</evidence>
<dbReference type="EMBL" id="MU118156">
    <property type="protein sequence ID" value="KAF9644157.1"/>
    <property type="molecule type" value="Genomic_DNA"/>
</dbReference>
<sequence length="205" mass="23749">MSVMLTKFEPESNRVKGLAFHSTQPLLTTSLHSGSVQLWNYRMGVLVDWFDEHNGPVRTIAFRPSRQLLRTGGDDCKIEVWDIRPQNRRCLFTLHRHLDYLRTAQPHREMPWIISTSDDQTIRIWNSTPRNGIAIFTGHSYYVTSAQFHPKKNLVVSAPMDQTVQVWDISSLRKSTSNTAPGIFDTFNNFSNVKYVLEDDRQIKI</sequence>
<organism evidence="1 2">
    <name type="scientific">Thelephora ganbajun</name>
    <name type="common">Ganba fungus</name>
    <dbReference type="NCBI Taxonomy" id="370292"/>
    <lineage>
        <taxon>Eukaryota</taxon>
        <taxon>Fungi</taxon>
        <taxon>Dikarya</taxon>
        <taxon>Basidiomycota</taxon>
        <taxon>Agaricomycotina</taxon>
        <taxon>Agaricomycetes</taxon>
        <taxon>Thelephorales</taxon>
        <taxon>Thelephoraceae</taxon>
        <taxon>Thelephora</taxon>
    </lineage>
</organism>
<keyword evidence="2" id="KW-1185">Reference proteome</keyword>
<name>A0ACB6Z3M0_THEGA</name>
<evidence type="ECO:0000313" key="1">
    <source>
        <dbReference type="EMBL" id="KAF9644157.1"/>
    </source>
</evidence>
<reference evidence="1" key="2">
    <citation type="journal article" date="2020" name="Nat. Commun.">
        <title>Large-scale genome sequencing of mycorrhizal fungi provides insights into the early evolution of symbiotic traits.</title>
        <authorList>
            <person name="Miyauchi S."/>
            <person name="Kiss E."/>
            <person name="Kuo A."/>
            <person name="Drula E."/>
            <person name="Kohler A."/>
            <person name="Sanchez-Garcia M."/>
            <person name="Morin E."/>
            <person name="Andreopoulos B."/>
            <person name="Barry K.W."/>
            <person name="Bonito G."/>
            <person name="Buee M."/>
            <person name="Carver A."/>
            <person name="Chen C."/>
            <person name="Cichocki N."/>
            <person name="Clum A."/>
            <person name="Culley D."/>
            <person name="Crous P.W."/>
            <person name="Fauchery L."/>
            <person name="Girlanda M."/>
            <person name="Hayes R.D."/>
            <person name="Keri Z."/>
            <person name="LaButti K."/>
            <person name="Lipzen A."/>
            <person name="Lombard V."/>
            <person name="Magnuson J."/>
            <person name="Maillard F."/>
            <person name="Murat C."/>
            <person name="Nolan M."/>
            <person name="Ohm R.A."/>
            <person name="Pangilinan J."/>
            <person name="Pereira M.F."/>
            <person name="Perotto S."/>
            <person name="Peter M."/>
            <person name="Pfister S."/>
            <person name="Riley R."/>
            <person name="Sitrit Y."/>
            <person name="Stielow J.B."/>
            <person name="Szollosi G."/>
            <person name="Zifcakova L."/>
            <person name="Stursova M."/>
            <person name="Spatafora J.W."/>
            <person name="Tedersoo L."/>
            <person name="Vaario L.M."/>
            <person name="Yamada A."/>
            <person name="Yan M."/>
            <person name="Wang P."/>
            <person name="Xu J."/>
            <person name="Bruns T."/>
            <person name="Baldrian P."/>
            <person name="Vilgalys R."/>
            <person name="Dunand C."/>
            <person name="Henrissat B."/>
            <person name="Grigoriev I.V."/>
            <person name="Hibbett D."/>
            <person name="Nagy L.G."/>
            <person name="Martin F.M."/>
        </authorList>
    </citation>
    <scope>NUCLEOTIDE SEQUENCE</scope>
    <source>
        <strain evidence="1">P2</strain>
    </source>
</reference>
<protein>
    <submittedName>
        <fullName evidence="1">WD40 repeat-like protein</fullName>
    </submittedName>
</protein>
<proteinExistence type="predicted"/>